<feature type="compositionally biased region" description="Basic and acidic residues" evidence="1">
    <location>
        <begin position="1"/>
        <end position="13"/>
    </location>
</feature>
<name>A0A7Z8Y8J0_9ACTO</name>
<sequence>MRVVRSSELDAARKPGPGGGADRPTMVGVVEGTNENEDRLSVRFGDSSVLSIPAPAALYGVGTRVLCSCDGAGRPVYVVAALEAESADGRFSRSMGGSGSGVAAPNRELLPQDLTADEKAVLEAFPGEMEAANARLEAARTELTAAGEKTVARVDKLESEVRASDTNVSYKLSTFATDIADVQVLASQAKAAADRAENVATNVQATLPKHVDKVAENLFSRSSMFVRSNTAPTTMEERTLWFNTADGLPYIYDSEAKKWVVLENSAVQAATAKADEVANLAATAKESANAANNLATQAKQLSETAKTDADKANAAAVAAQSKAESATAQAVSALAEAQAAKTLGQDTARDVTAAKDLADRAAADALSARNIADTLTGQMSTAQGLITLAYRNPNTGDGAGKKDGSLWYVFSGSTPMRAYVWRNGSWQTMKLGPEFIGNNAITRAHIASAAIGSAQIADASITNAKLGKLSVAYANLQKGIAEELWTNDLVAKAADLGRVTVAGGNLVWNGAGAYQEDLDGWQYSATVPPTDGVKGTWWKNNPSTLWVRDIPVQAGNQYRWNWWIEWGSTSSSFNTAVVWRDANGRQISYTYVGGTHRKNAANWWEKRGIDLTAPDRAATVSLQWRDFTGGTTWRVGGIELLAKTGATLIQDGAVTTQHLTAGAVTSDKITVNAITGKTFMGSKFYAASNTGTWDNTVLDSTGLHVYKQGKEQVRVSADVETGLSVRSPVRDEMIPLGHHVFGREFWAEGEPKGLSWHWQFHDFERKFTPLAAANLVGYTSMVSGDRYRVIMGVYFKDSQTGQKLDVGLAHSVGIYATTIQQPITLVPGREYTVGMQFRVTHMIPGTARQFDVGEPTVSPRIVWIEPLFGFAYRNGKWVKD</sequence>
<reference evidence="2 3" key="1">
    <citation type="submission" date="2018-11" db="EMBL/GenBank/DDBJ databases">
        <authorList>
            <consortium name="Pathogen Informatics"/>
        </authorList>
    </citation>
    <scope>NUCLEOTIDE SEQUENCE [LARGE SCALE GENOMIC DNA]</scope>
    <source>
        <strain evidence="2 3">NCTC10327</strain>
    </source>
</reference>
<evidence type="ECO:0000256" key="1">
    <source>
        <dbReference type="SAM" id="MobiDB-lite"/>
    </source>
</evidence>
<feature type="region of interest" description="Disordered" evidence="1">
    <location>
        <begin position="1"/>
        <end position="27"/>
    </location>
</feature>
<proteinExistence type="predicted"/>
<protein>
    <submittedName>
        <fullName evidence="2">Uncharacterized protein</fullName>
    </submittedName>
</protein>
<dbReference type="RefSeq" id="WP_185933896.1">
    <property type="nucleotide sequence ID" value="NZ_UYIO01000001.1"/>
</dbReference>
<organism evidence="2 3">
    <name type="scientific">Actinobaculum suis</name>
    <dbReference type="NCBI Taxonomy" id="1657"/>
    <lineage>
        <taxon>Bacteria</taxon>
        <taxon>Bacillati</taxon>
        <taxon>Actinomycetota</taxon>
        <taxon>Actinomycetes</taxon>
        <taxon>Actinomycetales</taxon>
        <taxon>Actinomycetaceae</taxon>
        <taxon>Actinobaculum</taxon>
    </lineage>
</organism>
<comment type="caution">
    <text evidence="2">The sequence shown here is derived from an EMBL/GenBank/DDBJ whole genome shotgun (WGS) entry which is preliminary data.</text>
</comment>
<gene>
    <name evidence="2" type="ORF">NCTC10327_00825</name>
</gene>
<dbReference type="EMBL" id="UYIO01000001">
    <property type="protein sequence ID" value="VDG76158.1"/>
    <property type="molecule type" value="Genomic_DNA"/>
</dbReference>
<evidence type="ECO:0000313" key="3">
    <source>
        <dbReference type="Proteomes" id="UP000269974"/>
    </source>
</evidence>
<dbReference type="Proteomes" id="UP000269974">
    <property type="component" value="Unassembled WGS sequence"/>
</dbReference>
<dbReference type="AlphaFoldDB" id="A0A7Z8Y8J0"/>
<evidence type="ECO:0000313" key="2">
    <source>
        <dbReference type="EMBL" id="VDG76158.1"/>
    </source>
</evidence>
<accession>A0A7Z8Y8J0</accession>